<gene>
    <name evidence="2" type="ORF">HGRIS_010469</name>
</gene>
<proteinExistence type="predicted"/>
<organism evidence="2 3">
    <name type="scientific">Hohenbuehelia grisea</name>
    <dbReference type="NCBI Taxonomy" id="104357"/>
    <lineage>
        <taxon>Eukaryota</taxon>
        <taxon>Fungi</taxon>
        <taxon>Dikarya</taxon>
        <taxon>Basidiomycota</taxon>
        <taxon>Agaricomycotina</taxon>
        <taxon>Agaricomycetes</taxon>
        <taxon>Agaricomycetidae</taxon>
        <taxon>Agaricales</taxon>
        <taxon>Pleurotineae</taxon>
        <taxon>Pleurotaceae</taxon>
        <taxon>Hohenbuehelia</taxon>
    </lineage>
</organism>
<reference evidence="3" key="1">
    <citation type="submission" date="2024-06" db="EMBL/GenBank/DDBJ databases">
        <title>Multi-omics analyses provide insights into the biosynthesis of the anticancer antibiotic pleurotin in Hohenbuehelia grisea.</title>
        <authorList>
            <person name="Weaver J.A."/>
            <person name="Alberti F."/>
        </authorList>
    </citation>
    <scope>NUCLEOTIDE SEQUENCE [LARGE SCALE GENOMIC DNA]</scope>
    <source>
        <strain evidence="3">T-177</strain>
    </source>
</reference>
<dbReference type="EMBL" id="JASNQZ010000013">
    <property type="protein sequence ID" value="KAL0948666.1"/>
    <property type="molecule type" value="Genomic_DNA"/>
</dbReference>
<evidence type="ECO:0000313" key="3">
    <source>
        <dbReference type="Proteomes" id="UP001556367"/>
    </source>
</evidence>
<protein>
    <submittedName>
        <fullName evidence="2">Uncharacterized protein</fullName>
    </submittedName>
</protein>
<feature type="compositionally biased region" description="Acidic residues" evidence="1">
    <location>
        <begin position="7"/>
        <end position="34"/>
    </location>
</feature>
<comment type="caution">
    <text evidence="2">The sequence shown here is derived from an EMBL/GenBank/DDBJ whole genome shotgun (WGS) entry which is preliminary data.</text>
</comment>
<evidence type="ECO:0000256" key="1">
    <source>
        <dbReference type="SAM" id="MobiDB-lite"/>
    </source>
</evidence>
<feature type="region of interest" description="Disordered" evidence="1">
    <location>
        <begin position="1"/>
        <end position="36"/>
    </location>
</feature>
<name>A0ABR3IZC4_9AGAR</name>
<evidence type="ECO:0000313" key="2">
    <source>
        <dbReference type="EMBL" id="KAL0948666.1"/>
    </source>
</evidence>
<accession>A0ABR3IZC4</accession>
<keyword evidence="3" id="KW-1185">Reference proteome</keyword>
<sequence length="71" mass="7348">MAREDSNLDVDSDGEKELEDDPVATDGDGGDGESADAVNTAQAVPSESVIDGGDALLVVPAEIDYFLVSMF</sequence>
<dbReference type="Proteomes" id="UP001556367">
    <property type="component" value="Unassembled WGS sequence"/>
</dbReference>